<sequence>MTTTYYNGMSVAMSRREMPDLPMLGHGDIQLLRLLSTGLPVEAVARRLDLSERTVRRRTRAICDRLGVGTAIEAVVWAVRRGLL</sequence>
<evidence type="ECO:0000259" key="1">
    <source>
        <dbReference type="PROSITE" id="PS50043"/>
    </source>
</evidence>
<dbReference type="Pfam" id="PF00196">
    <property type="entry name" value="GerE"/>
    <property type="match status" value="1"/>
</dbReference>
<proteinExistence type="predicted"/>
<comment type="caution">
    <text evidence="2">The sequence shown here is derived from an EMBL/GenBank/DDBJ whole genome shotgun (WGS) entry which is preliminary data.</text>
</comment>
<dbReference type="SUPFAM" id="SSF46894">
    <property type="entry name" value="C-terminal effector domain of the bipartite response regulators"/>
    <property type="match status" value="1"/>
</dbReference>
<dbReference type="InterPro" id="IPR036388">
    <property type="entry name" value="WH-like_DNA-bd_sf"/>
</dbReference>
<name>A0ABV6QXR8_9ACTN</name>
<dbReference type="EMBL" id="JBHLTC010000057">
    <property type="protein sequence ID" value="MFC0629438.1"/>
    <property type="molecule type" value="Genomic_DNA"/>
</dbReference>
<reference evidence="2 3" key="1">
    <citation type="submission" date="2024-09" db="EMBL/GenBank/DDBJ databases">
        <authorList>
            <person name="Sun Q."/>
            <person name="Mori K."/>
        </authorList>
    </citation>
    <scope>NUCLEOTIDE SEQUENCE [LARGE SCALE GENOMIC DNA]</scope>
    <source>
        <strain evidence="2 3">CGMCC 1.15906</strain>
    </source>
</reference>
<dbReference type="RefSeq" id="WP_380057522.1">
    <property type="nucleotide sequence ID" value="NZ_JBHLTC010000057.1"/>
</dbReference>
<dbReference type="PROSITE" id="PS50043">
    <property type="entry name" value="HTH_LUXR_2"/>
    <property type="match status" value="1"/>
</dbReference>
<protein>
    <submittedName>
        <fullName evidence="2">LuxR C-terminal-related transcriptional regulator</fullName>
    </submittedName>
</protein>
<dbReference type="InterPro" id="IPR016032">
    <property type="entry name" value="Sig_transdc_resp-reg_C-effctor"/>
</dbReference>
<dbReference type="InterPro" id="IPR000792">
    <property type="entry name" value="Tscrpt_reg_LuxR_C"/>
</dbReference>
<organism evidence="2 3">
    <name type="scientific">Kribbella deserti</name>
    <dbReference type="NCBI Taxonomy" id="1926257"/>
    <lineage>
        <taxon>Bacteria</taxon>
        <taxon>Bacillati</taxon>
        <taxon>Actinomycetota</taxon>
        <taxon>Actinomycetes</taxon>
        <taxon>Propionibacteriales</taxon>
        <taxon>Kribbellaceae</taxon>
        <taxon>Kribbella</taxon>
    </lineage>
</organism>
<accession>A0ABV6QXR8</accession>
<feature type="domain" description="HTH luxR-type" evidence="1">
    <location>
        <begin position="17"/>
        <end position="82"/>
    </location>
</feature>
<keyword evidence="3" id="KW-1185">Reference proteome</keyword>
<dbReference type="PROSITE" id="PS00622">
    <property type="entry name" value="HTH_LUXR_1"/>
    <property type="match status" value="1"/>
</dbReference>
<dbReference type="Gene3D" id="1.10.10.10">
    <property type="entry name" value="Winged helix-like DNA-binding domain superfamily/Winged helix DNA-binding domain"/>
    <property type="match status" value="1"/>
</dbReference>
<evidence type="ECO:0000313" key="2">
    <source>
        <dbReference type="EMBL" id="MFC0629438.1"/>
    </source>
</evidence>
<dbReference type="Proteomes" id="UP001589890">
    <property type="component" value="Unassembled WGS sequence"/>
</dbReference>
<evidence type="ECO:0000313" key="3">
    <source>
        <dbReference type="Proteomes" id="UP001589890"/>
    </source>
</evidence>
<gene>
    <name evidence="2" type="ORF">ACFFGN_35565</name>
</gene>
<dbReference type="CDD" id="cd06170">
    <property type="entry name" value="LuxR_C_like"/>
    <property type="match status" value="1"/>
</dbReference>
<dbReference type="SMART" id="SM00421">
    <property type="entry name" value="HTH_LUXR"/>
    <property type="match status" value="1"/>
</dbReference>